<comment type="caution">
    <text evidence="2">The sequence shown here is derived from an EMBL/GenBank/DDBJ whole genome shotgun (WGS) entry which is preliminary data.</text>
</comment>
<dbReference type="PANTHER" id="PTHR30212">
    <property type="entry name" value="PROTEIN YIIM"/>
    <property type="match status" value="1"/>
</dbReference>
<dbReference type="RefSeq" id="WP_218910246.1">
    <property type="nucleotide sequence ID" value="NZ_JACCFP010000001.1"/>
</dbReference>
<accession>A0A853C3T2</accession>
<protein>
    <recommendedName>
        <fullName evidence="1">MOSC domain-containing protein</fullName>
    </recommendedName>
</protein>
<dbReference type="InterPro" id="IPR005302">
    <property type="entry name" value="MoCF_Sase_C"/>
</dbReference>
<dbReference type="Gene3D" id="2.40.33.20">
    <property type="entry name" value="PK beta-barrel domain-like"/>
    <property type="match status" value="1"/>
</dbReference>
<dbReference type="InterPro" id="IPR011037">
    <property type="entry name" value="Pyrv_Knase-like_insert_dom_sf"/>
</dbReference>
<dbReference type="SUPFAM" id="SSF50800">
    <property type="entry name" value="PK beta-barrel domain-like"/>
    <property type="match status" value="1"/>
</dbReference>
<organism evidence="2 3">
    <name type="scientific">Nocardioides thalensis</name>
    <dbReference type="NCBI Taxonomy" id="1914755"/>
    <lineage>
        <taxon>Bacteria</taxon>
        <taxon>Bacillati</taxon>
        <taxon>Actinomycetota</taxon>
        <taxon>Actinomycetes</taxon>
        <taxon>Propionibacteriales</taxon>
        <taxon>Nocardioidaceae</taxon>
        <taxon>Nocardioides</taxon>
    </lineage>
</organism>
<feature type="domain" description="MOSC" evidence="1">
    <location>
        <begin position="42"/>
        <end position="188"/>
    </location>
</feature>
<dbReference type="InterPro" id="IPR052353">
    <property type="entry name" value="Benzoxazolinone_Detox_Enz"/>
</dbReference>
<evidence type="ECO:0000259" key="1">
    <source>
        <dbReference type="PROSITE" id="PS51340"/>
    </source>
</evidence>
<sequence>MAQHLPQRTYAELTDYLDVLRSAPRDTGTLELVVRRPGPGTREVLEEGELTLADGLIGDSWLSRATSRSIEAGRHLDAQLNVMSARMASFLAFGDPVRQAGAGDQLYLDLDLSTGNLPTGTRLAIGATAVIEVTAKPHNGCAKFTRRFGEDAERFVNSPEGKALRLRGFNARVVEPGTVRPGDSVKRL</sequence>
<evidence type="ECO:0000313" key="3">
    <source>
        <dbReference type="Proteomes" id="UP000530424"/>
    </source>
</evidence>
<proteinExistence type="predicted"/>
<dbReference type="Pfam" id="PF03473">
    <property type="entry name" value="MOSC"/>
    <property type="match status" value="1"/>
</dbReference>
<gene>
    <name evidence="2" type="ORF">HNR19_002657</name>
</gene>
<keyword evidence="3" id="KW-1185">Reference proteome</keyword>
<name>A0A853C3T2_9ACTN</name>
<dbReference type="PANTHER" id="PTHR30212:SF2">
    <property type="entry name" value="PROTEIN YIIM"/>
    <property type="match status" value="1"/>
</dbReference>
<dbReference type="GO" id="GO:0030170">
    <property type="term" value="F:pyridoxal phosphate binding"/>
    <property type="evidence" value="ECO:0007669"/>
    <property type="project" value="InterPro"/>
</dbReference>
<dbReference type="AlphaFoldDB" id="A0A853C3T2"/>
<dbReference type="PROSITE" id="PS51340">
    <property type="entry name" value="MOSC"/>
    <property type="match status" value="1"/>
</dbReference>
<reference evidence="2 3" key="1">
    <citation type="submission" date="2020-07" db="EMBL/GenBank/DDBJ databases">
        <title>Sequencing the genomes of 1000 actinobacteria strains.</title>
        <authorList>
            <person name="Klenk H.-P."/>
        </authorList>
    </citation>
    <scope>NUCLEOTIDE SEQUENCE [LARGE SCALE GENOMIC DNA]</scope>
    <source>
        <strain evidence="2 3">DSM 103833</strain>
    </source>
</reference>
<dbReference type="Proteomes" id="UP000530424">
    <property type="component" value="Unassembled WGS sequence"/>
</dbReference>
<dbReference type="GO" id="GO:0003824">
    <property type="term" value="F:catalytic activity"/>
    <property type="evidence" value="ECO:0007669"/>
    <property type="project" value="InterPro"/>
</dbReference>
<dbReference type="EMBL" id="JACCFP010000001">
    <property type="protein sequence ID" value="NYJ01959.1"/>
    <property type="molecule type" value="Genomic_DNA"/>
</dbReference>
<dbReference type="GO" id="GO:0030151">
    <property type="term" value="F:molybdenum ion binding"/>
    <property type="evidence" value="ECO:0007669"/>
    <property type="project" value="InterPro"/>
</dbReference>
<evidence type="ECO:0000313" key="2">
    <source>
        <dbReference type="EMBL" id="NYJ01959.1"/>
    </source>
</evidence>